<reference evidence="11 12" key="1">
    <citation type="journal article" name="Sci. Rep.">
        <title>Genome-scale phylogenetic analyses confirm Olpidium as the closest living zoosporic fungus to the non-flagellated, terrestrial fungi.</title>
        <authorList>
            <person name="Chang Y."/>
            <person name="Rochon D."/>
            <person name="Sekimoto S."/>
            <person name="Wang Y."/>
            <person name="Chovatia M."/>
            <person name="Sandor L."/>
            <person name="Salamov A."/>
            <person name="Grigoriev I.V."/>
            <person name="Stajich J.E."/>
            <person name="Spatafora J.W."/>
        </authorList>
    </citation>
    <scope>NUCLEOTIDE SEQUENCE [LARGE SCALE GENOMIC DNA]</scope>
    <source>
        <strain evidence="11">S191</strain>
    </source>
</reference>
<keyword evidence="6" id="KW-0067">ATP-binding</keyword>
<keyword evidence="4" id="KW-0547">Nucleotide-binding</keyword>
<evidence type="ECO:0000313" key="12">
    <source>
        <dbReference type="Proteomes" id="UP000673691"/>
    </source>
</evidence>
<dbReference type="GO" id="GO:0005524">
    <property type="term" value="F:ATP binding"/>
    <property type="evidence" value="ECO:0007669"/>
    <property type="project" value="UniProtKB-KW"/>
</dbReference>
<dbReference type="Gene3D" id="1.10.510.10">
    <property type="entry name" value="Transferase(Phosphotransferase) domain 1"/>
    <property type="match status" value="1"/>
</dbReference>
<dbReference type="EMBL" id="JAEFCI010007844">
    <property type="protein sequence ID" value="KAG5458819.1"/>
    <property type="molecule type" value="Genomic_DNA"/>
</dbReference>
<organism evidence="11 12">
    <name type="scientific">Olpidium bornovanus</name>
    <dbReference type="NCBI Taxonomy" id="278681"/>
    <lineage>
        <taxon>Eukaryota</taxon>
        <taxon>Fungi</taxon>
        <taxon>Fungi incertae sedis</taxon>
        <taxon>Olpidiomycota</taxon>
        <taxon>Olpidiomycotina</taxon>
        <taxon>Olpidiomycetes</taxon>
        <taxon>Olpidiales</taxon>
        <taxon>Olpidiaceae</taxon>
        <taxon>Olpidium</taxon>
    </lineage>
</organism>
<dbReference type="EC" id="2.7.11.1" evidence="1"/>
<evidence type="ECO:0000256" key="8">
    <source>
        <dbReference type="ARBA" id="ARBA00048679"/>
    </source>
</evidence>
<evidence type="ECO:0000256" key="5">
    <source>
        <dbReference type="ARBA" id="ARBA00022777"/>
    </source>
</evidence>
<dbReference type="PROSITE" id="PS50011">
    <property type="entry name" value="PROTEIN_KINASE_DOM"/>
    <property type="match status" value="1"/>
</dbReference>
<dbReference type="PROSITE" id="PS00108">
    <property type="entry name" value="PROTEIN_KINASE_ST"/>
    <property type="match status" value="1"/>
</dbReference>
<dbReference type="GO" id="GO:0004674">
    <property type="term" value="F:protein serine/threonine kinase activity"/>
    <property type="evidence" value="ECO:0007669"/>
    <property type="project" value="UniProtKB-KW"/>
</dbReference>
<dbReference type="OrthoDB" id="6513151at2759"/>
<feature type="transmembrane region" description="Helical" evidence="9">
    <location>
        <begin position="98"/>
        <end position="117"/>
    </location>
</feature>
<sequence length="217" mass="24293">MVRADIDCLFSQILRGVAYLHSVGIAHRDLKLDNCVVSFFGPQDCRACLKIIDFGCSTVFRVPWETMAHECTGVYGSDPYIPPEEFMCARYDARCADVWAAAVIYVCMSLFPAVLTLRPPASARQFPWRVARPDVDRRFQGYYTLRSSSCIDALAEAQRDVVYRMLEICPSERATAEEVLADPWVSQIETCCQGADRAGDPVLKHAHRHAPIAGILD</sequence>
<gene>
    <name evidence="11" type="ORF">BJ554DRAFT_882</name>
</gene>
<name>A0A8H7ZSV2_9FUNG</name>
<dbReference type="GO" id="GO:0005829">
    <property type="term" value="C:cytosol"/>
    <property type="evidence" value="ECO:0007669"/>
    <property type="project" value="TreeGrafter"/>
</dbReference>
<evidence type="ECO:0000256" key="7">
    <source>
        <dbReference type="ARBA" id="ARBA00047899"/>
    </source>
</evidence>
<keyword evidence="3" id="KW-0808">Transferase</keyword>
<dbReference type="InterPro" id="IPR011009">
    <property type="entry name" value="Kinase-like_dom_sf"/>
</dbReference>
<comment type="catalytic activity">
    <reaction evidence="8">
        <text>L-seryl-[protein] + ATP = O-phospho-L-seryl-[protein] + ADP + H(+)</text>
        <dbReference type="Rhea" id="RHEA:17989"/>
        <dbReference type="Rhea" id="RHEA-COMP:9863"/>
        <dbReference type="Rhea" id="RHEA-COMP:11604"/>
        <dbReference type="ChEBI" id="CHEBI:15378"/>
        <dbReference type="ChEBI" id="CHEBI:29999"/>
        <dbReference type="ChEBI" id="CHEBI:30616"/>
        <dbReference type="ChEBI" id="CHEBI:83421"/>
        <dbReference type="ChEBI" id="CHEBI:456216"/>
        <dbReference type="EC" id="2.7.11.1"/>
    </reaction>
</comment>
<dbReference type="AlphaFoldDB" id="A0A8H7ZSV2"/>
<dbReference type="Pfam" id="PF00069">
    <property type="entry name" value="Pkinase"/>
    <property type="match status" value="1"/>
</dbReference>
<evidence type="ECO:0000256" key="6">
    <source>
        <dbReference type="ARBA" id="ARBA00022840"/>
    </source>
</evidence>
<dbReference type="Proteomes" id="UP000673691">
    <property type="component" value="Unassembled WGS sequence"/>
</dbReference>
<evidence type="ECO:0000256" key="2">
    <source>
        <dbReference type="ARBA" id="ARBA00022527"/>
    </source>
</evidence>
<keyword evidence="5 11" id="KW-0418">Kinase</keyword>
<dbReference type="PANTHER" id="PTHR24343">
    <property type="entry name" value="SERINE/THREONINE KINASE"/>
    <property type="match status" value="1"/>
</dbReference>
<comment type="catalytic activity">
    <reaction evidence="7">
        <text>L-threonyl-[protein] + ATP = O-phospho-L-threonyl-[protein] + ADP + H(+)</text>
        <dbReference type="Rhea" id="RHEA:46608"/>
        <dbReference type="Rhea" id="RHEA-COMP:11060"/>
        <dbReference type="Rhea" id="RHEA-COMP:11605"/>
        <dbReference type="ChEBI" id="CHEBI:15378"/>
        <dbReference type="ChEBI" id="CHEBI:30013"/>
        <dbReference type="ChEBI" id="CHEBI:30616"/>
        <dbReference type="ChEBI" id="CHEBI:61977"/>
        <dbReference type="ChEBI" id="CHEBI:456216"/>
        <dbReference type="EC" id="2.7.11.1"/>
    </reaction>
</comment>
<protein>
    <recommendedName>
        <fullName evidence="1">non-specific serine/threonine protein kinase</fullName>
        <ecNumber evidence="1">2.7.11.1</ecNumber>
    </recommendedName>
</protein>
<dbReference type="SMART" id="SM00220">
    <property type="entry name" value="S_TKc"/>
    <property type="match status" value="1"/>
</dbReference>
<evidence type="ECO:0000259" key="10">
    <source>
        <dbReference type="PROSITE" id="PS50011"/>
    </source>
</evidence>
<comment type="caution">
    <text evidence="11">The sequence shown here is derived from an EMBL/GenBank/DDBJ whole genome shotgun (WGS) entry which is preliminary data.</text>
</comment>
<keyword evidence="9" id="KW-0812">Transmembrane</keyword>
<proteinExistence type="predicted"/>
<dbReference type="InterPro" id="IPR008271">
    <property type="entry name" value="Ser/Thr_kinase_AS"/>
</dbReference>
<dbReference type="SUPFAM" id="SSF56112">
    <property type="entry name" value="Protein kinase-like (PK-like)"/>
    <property type="match status" value="1"/>
</dbReference>
<evidence type="ECO:0000313" key="11">
    <source>
        <dbReference type="EMBL" id="KAG5458819.1"/>
    </source>
</evidence>
<evidence type="ECO:0000256" key="1">
    <source>
        <dbReference type="ARBA" id="ARBA00012513"/>
    </source>
</evidence>
<keyword evidence="2" id="KW-0723">Serine/threonine-protein kinase</keyword>
<keyword evidence="12" id="KW-1185">Reference proteome</keyword>
<dbReference type="InterPro" id="IPR000719">
    <property type="entry name" value="Prot_kinase_dom"/>
</dbReference>
<dbReference type="PANTHER" id="PTHR24343:SF137">
    <property type="entry name" value="SERINE_THREONINE-PROTEIN KINASE HRK1"/>
    <property type="match status" value="1"/>
</dbReference>
<keyword evidence="9" id="KW-0472">Membrane</keyword>
<evidence type="ECO:0000256" key="9">
    <source>
        <dbReference type="SAM" id="Phobius"/>
    </source>
</evidence>
<evidence type="ECO:0000256" key="4">
    <source>
        <dbReference type="ARBA" id="ARBA00022741"/>
    </source>
</evidence>
<accession>A0A8H7ZSV2</accession>
<keyword evidence="9" id="KW-1133">Transmembrane helix</keyword>
<evidence type="ECO:0000256" key="3">
    <source>
        <dbReference type="ARBA" id="ARBA00022679"/>
    </source>
</evidence>
<feature type="domain" description="Protein kinase" evidence="10">
    <location>
        <begin position="1"/>
        <end position="185"/>
    </location>
</feature>